<dbReference type="Proteomes" id="UP000050469">
    <property type="component" value="Unassembled WGS sequence"/>
</dbReference>
<organism evidence="1 3">
    <name type="scientific">Pseudomonas amygdali pv. photiniae</name>
    <dbReference type="NCBI Taxonomy" id="251724"/>
    <lineage>
        <taxon>Bacteria</taxon>
        <taxon>Pseudomonadati</taxon>
        <taxon>Pseudomonadota</taxon>
        <taxon>Gammaproteobacteria</taxon>
        <taxon>Pseudomonadales</taxon>
        <taxon>Pseudomonadaceae</taxon>
        <taxon>Pseudomonas</taxon>
        <taxon>Pseudomonas amygdali</taxon>
    </lineage>
</organism>
<proteinExistence type="predicted"/>
<dbReference type="Pfam" id="PF10720">
    <property type="entry name" value="DUF2515"/>
    <property type="match status" value="1"/>
</dbReference>
<evidence type="ECO:0000313" key="2">
    <source>
        <dbReference type="EMBL" id="RMS46994.1"/>
    </source>
</evidence>
<protein>
    <submittedName>
        <fullName evidence="1">Uncharacterized protein</fullName>
    </submittedName>
</protein>
<dbReference type="InterPro" id="IPR019658">
    <property type="entry name" value="DUF2515"/>
</dbReference>
<accession>A0A0P9UEH2</accession>
<evidence type="ECO:0000313" key="3">
    <source>
        <dbReference type="Proteomes" id="UP000050469"/>
    </source>
</evidence>
<dbReference type="EMBL" id="LJQO01000612">
    <property type="protein sequence ID" value="KPX53587.1"/>
    <property type="molecule type" value="Genomic_DNA"/>
</dbReference>
<evidence type="ECO:0000313" key="4">
    <source>
        <dbReference type="Proteomes" id="UP000270873"/>
    </source>
</evidence>
<sequence>MKENFDFNPKSCSINDLNPGCVEMWTLGQQVAIRRLCVKTRAEYKQPARYELLKDFSARAARIAGNYARIYLEQEHNGQPEQKGRFYWTGLAAFASKQVMCALDYASNTKMRYLPPAVPPLEITKIFLGKGNFWLFQDIFVWHWFYINYPQQFNECIKTRDFSTYDPRFKQSFAQLPWIDDALPKINNLKVTDYLVSGFKLISAVEKEPAGTLREKYKFQSLLAIAKHEQLMILQPLIYEDKSFRALLYMQTWVEGYGDVPRRLASLSVECDTGDPEQDVIMSDGELYDAEDRMIFITTIASTYHRRMQRKNVEMEKAIMTIGTWNERIT</sequence>
<dbReference type="RefSeq" id="WP_057413491.1">
    <property type="nucleotide sequence ID" value="NZ_LJQO01000612.1"/>
</dbReference>
<reference evidence="2 4" key="2">
    <citation type="submission" date="2018-08" db="EMBL/GenBank/DDBJ databases">
        <title>Recombination of ecologically and evolutionarily significant loci maintains genetic cohesion in the Pseudomonas syringae species complex.</title>
        <authorList>
            <person name="Dillon M."/>
            <person name="Thakur S."/>
            <person name="Almeida R.N.D."/>
            <person name="Weir B.S."/>
            <person name="Guttman D.S."/>
        </authorList>
    </citation>
    <scope>NUCLEOTIDE SEQUENCE [LARGE SCALE GENOMIC DNA]</scope>
    <source>
        <strain evidence="2 4">ICMP 7847</strain>
    </source>
</reference>
<dbReference type="EMBL" id="RBSP01000485">
    <property type="protein sequence ID" value="RMS46994.1"/>
    <property type="molecule type" value="Genomic_DNA"/>
</dbReference>
<evidence type="ECO:0000313" key="1">
    <source>
        <dbReference type="EMBL" id="KPX53587.1"/>
    </source>
</evidence>
<dbReference type="Proteomes" id="UP000270873">
    <property type="component" value="Unassembled WGS sequence"/>
</dbReference>
<name>A0A0P9UEH2_PSEA0</name>
<comment type="caution">
    <text evidence="1">The sequence shown here is derived from an EMBL/GenBank/DDBJ whole genome shotgun (WGS) entry which is preliminary data.</text>
</comment>
<reference evidence="1 3" key="1">
    <citation type="submission" date="2015-09" db="EMBL/GenBank/DDBJ databases">
        <title>Genome announcement of multiple Pseudomonas syringae strains.</title>
        <authorList>
            <person name="Thakur S."/>
            <person name="Wang P.W."/>
            <person name="Gong Y."/>
            <person name="Weir B.S."/>
            <person name="Guttman D.S."/>
        </authorList>
    </citation>
    <scope>NUCLEOTIDE SEQUENCE [LARGE SCALE GENOMIC DNA]</scope>
    <source>
        <strain evidence="1 3">ICMP7840</strain>
    </source>
</reference>
<gene>
    <name evidence="1" type="ORF">ALO53_00866</name>
    <name evidence="2" type="ORF">ALP66_00923</name>
</gene>
<dbReference type="AlphaFoldDB" id="A0A0P9UEH2"/>
<dbReference type="PATRIC" id="fig|251724.3.peg.1107"/>